<dbReference type="STRING" id="1317124.DW2_08157"/>
<accession>A0A085TXE0</accession>
<protein>
    <recommendedName>
        <fullName evidence="3">Antibiotic biosynthesis monooxygenase</fullName>
    </recommendedName>
</protein>
<sequence length="50" mass="5567">MPLTLTGRLICATEEEAAIVRAHLPEHIRLTRAEPGCERFEVRQGADPLV</sequence>
<gene>
    <name evidence="1" type="ORF">DW2_08157</name>
</gene>
<name>A0A085TXE0_9RHOB</name>
<evidence type="ECO:0000313" key="1">
    <source>
        <dbReference type="EMBL" id="KFE35387.1"/>
    </source>
</evidence>
<evidence type="ECO:0000313" key="2">
    <source>
        <dbReference type="Proteomes" id="UP000028607"/>
    </source>
</evidence>
<dbReference type="SUPFAM" id="SSF54909">
    <property type="entry name" value="Dimeric alpha+beta barrel"/>
    <property type="match status" value="1"/>
</dbReference>
<reference evidence="1 2" key="2">
    <citation type="journal article" date="2015" name="Antonie Van Leeuwenhoek">
        <title>Thioclava indica sp. nov., isolated from surface seawater of the Indian Ocean.</title>
        <authorList>
            <person name="Liu Y."/>
            <person name="Lai Q."/>
            <person name="Du J."/>
            <person name="Xu H."/>
            <person name="Jiang L."/>
            <person name="Shao Z."/>
        </authorList>
    </citation>
    <scope>NUCLEOTIDE SEQUENCE [LARGE SCALE GENOMIC DNA]</scope>
    <source>
        <strain evidence="1 2">13D2W-2</strain>
    </source>
</reference>
<dbReference type="EMBL" id="AQRC01000005">
    <property type="protein sequence ID" value="KFE35387.1"/>
    <property type="molecule type" value="Genomic_DNA"/>
</dbReference>
<proteinExistence type="predicted"/>
<keyword evidence="2" id="KW-1185">Reference proteome</keyword>
<dbReference type="eggNOG" id="COG1359">
    <property type="taxonomic scope" value="Bacteria"/>
</dbReference>
<dbReference type="InterPro" id="IPR011008">
    <property type="entry name" value="Dimeric_a/b-barrel"/>
</dbReference>
<dbReference type="RefSeq" id="WP_337588236.1">
    <property type="nucleotide sequence ID" value="NZ_AQRC01000005.1"/>
</dbReference>
<reference evidence="2" key="1">
    <citation type="submission" date="2013-04" db="EMBL/GenBank/DDBJ databases">
        <title>Thioclava sp. 13D2W-2 Genome Sequencing.</title>
        <authorList>
            <person name="Lai Q."/>
            <person name="Li G."/>
            <person name="Shao Z."/>
        </authorList>
    </citation>
    <scope>NUCLEOTIDE SEQUENCE [LARGE SCALE GENOMIC DNA]</scope>
    <source>
        <strain evidence="2">13D2W-2</strain>
    </source>
</reference>
<organism evidence="1 2">
    <name type="scientific">Thioclava atlantica</name>
    <dbReference type="NCBI Taxonomy" id="1317124"/>
    <lineage>
        <taxon>Bacteria</taxon>
        <taxon>Pseudomonadati</taxon>
        <taxon>Pseudomonadota</taxon>
        <taxon>Alphaproteobacteria</taxon>
        <taxon>Rhodobacterales</taxon>
        <taxon>Paracoccaceae</taxon>
        <taxon>Thioclava</taxon>
    </lineage>
</organism>
<comment type="caution">
    <text evidence="1">The sequence shown here is derived from an EMBL/GenBank/DDBJ whole genome shotgun (WGS) entry which is preliminary data.</text>
</comment>
<dbReference type="Proteomes" id="UP000028607">
    <property type="component" value="Unassembled WGS sequence"/>
</dbReference>
<evidence type="ECO:0008006" key="3">
    <source>
        <dbReference type="Google" id="ProtNLM"/>
    </source>
</evidence>
<dbReference type="PATRIC" id="fig|1317124.6.peg.1659"/>
<dbReference type="AlphaFoldDB" id="A0A085TXE0"/>